<gene>
    <name evidence="1" type="ORF">ACFSR2_20315</name>
</gene>
<dbReference type="RefSeq" id="WP_340239168.1">
    <property type="nucleotide sequence ID" value="NZ_JBBEWC010000012.1"/>
</dbReference>
<evidence type="ECO:0000313" key="1">
    <source>
        <dbReference type="EMBL" id="MFD2523255.1"/>
    </source>
</evidence>
<comment type="caution">
    <text evidence="1">The sequence shown here is derived from an EMBL/GenBank/DDBJ whole genome shotgun (WGS) entry which is preliminary data.</text>
</comment>
<evidence type="ECO:0008006" key="3">
    <source>
        <dbReference type="Google" id="ProtNLM"/>
    </source>
</evidence>
<evidence type="ECO:0000313" key="2">
    <source>
        <dbReference type="Proteomes" id="UP001597510"/>
    </source>
</evidence>
<keyword evidence="2" id="KW-1185">Reference proteome</keyword>
<protein>
    <recommendedName>
        <fullName evidence="3">DUF4276 family protein</fullName>
    </recommendedName>
</protein>
<dbReference type="Proteomes" id="UP001597510">
    <property type="component" value="Unassembled WGS sequence"/>
</dbReference>
<organism evidence="1 2">
    <name type="scientific">Emticicia soli</name>
    <dbReference type="NCBI Taxonomy" id="2027878"/>
    <lineage>
        <taxon>Bacteria</taxon>
        <taxon>Pseudomonadati</taxon>
        <taxon>Bacteroidota</taxon>
        <taxon>Cytophagia</taxon>
        <taxon>Cytophagales</taxon>
        <taxon>Leadbetterellaceae</taxon>
        <taxon>Emticicia</taxon>
    </lineage>
</organism>
<dbReference type="EMBL" id="JBHULC010000027">
    <property type="protein sequence ID" value="MFD2523255.1"/>
    <property type="molecule type" value="Genomic_DNA"/>
</dbReference>
<sequence length="192" mass="21825">MVKVGFLVEGDTEKKIIASDNFKEFCHRNNIEVAADIFPPKGGRGKDIFQDAEKVKAYINILKDKGVEHIFIIRDLEDLDCVIKARDEIKADEVVKVIVVKAIESWFIADNDTLTTYFGQNFSHDSPESIDKPFQFLKTKSLEIRKRGISDKLIFAGIMLKYGFSIENAAKHPNCPSAKYFINKLQSLSKIH</sequence>
<proteinExistence type="predicted"/>
<name>A0ABW5JEI7_9BACT</name>
<accession>A0ABW5JEI7</accession>
<reference evidence="2" key="1">
    <citation type="journal article" date="2019" name="Int. J. Syst. Evol. Microbiol.">
        <title>The Global Catalogue of Microorganisms (GCM) 10K type strain sequencing project: providing services to taxonomists for standard genome sequencing and annotation.</title>
        <authorList>
            <consortium name="The Broad Institute Genomics Platform"/>
            <consortium name="The Broad Institute Genome Sequencing Center for Infectious Disease"/>
            <person name="Wu L."/>
            <person name="Ma J."/>
        </authorList>
    </citation>
    <scope>NUCLEOTIDE SEQUENCE [LARGE SCALE GENOMIC DNA]</scope>
    <source>
        <strain evidence="2">KCTC 52344</strain>
    </source>
</reference>